<comment type="caution">
    <text evidence="1">The sequence shown here is derived from an EMBL/GenBank/DDBJ whole genome shotgun (WGS) entry which is preliminary data.</text>
</comment>
<organism evidence="1 2">
    <name type="scientific">Flavobacterium azizsancarii</name>
    <dbReference type="NCBI Taxonomy" id="2961580"/>
    <lineage>
        <taxon>Bacteria</taxon>
        <taxon>Pseudomonadati</taxon>
        <taxon>Bacteroidota</taxon>
        <taxon>Flavobacteriia</taxon>
        <taxon>Flavobacteriales</taxon>
        <taxon>Flavobacteriaceae</taxon>
        <taxon>Flavobacterium</taxon>
    </lineage>
</organism>
<proteinExistence type="predicted"/>
<reference evidence="1 2" key="1">
    <citation type="journal article" date="2023" name="Chemosphere">
        <title>Whole genome analysis of Flavobacterium aziz-sancarii sp. nov., isolated from Ardley Island (Antarctica), revealed a rich resistome and bioremediation potential.</title>
        <authorList>
            <person name="Otur C."/>
            <person name="Okay S."/>
            <person name="Kurt-Kizildogan A."/>
        </authorList>
    </citation>
    <scope>NUCLEOTIDE SEQUENCE [LARGE SCALE GENOMIC DNA]</scope>
    <source>
        <strain evidence="1 2">AC</strain>
    </source>
</reference>
<dbReference type="EMBL" id="JAMZNK010000010">
    <property type="protein sequence ID" value="MDA6069657.1"/>
    <property type="molecule type" value="Genomic_DNA"/>
</dbReference>
<gene>
    <name evidence="1" type="ORF">NJT12_08495</name>
</gene>
<evidence type="ECO:0008006" key="3">
    <source>
        <dbReference type="Google" id="ProtNLM"/>
    </source>
</evidence>
<dbReference type="PROSITE" id="PS51257">
    <property type="entry name" value="PROKAR_LIPOPROTEIN"/>
    <property type="match status" value="1"/>
</dbReference>
<keyword evidence="2" id="KW-1185">Reference proteome</keyword>
<accession>A0ABT4WB06</accession>
<name>A0ABT4WB06_9FLAO</name>
<protein>
    <recommendedName>
        <fullName evidence="3">Lipoprotein</fullName>
    </recommendedName>
</protein>
<dbReference type="RefSeq" id="WP_271335455.1">
    <property type="nucleotide sequence ID" value="NZ_JAMZNK010000010.1"/>
</dbReference>
<dbReference type="Proteomes" id="UP001212170">
    <property type="component" value="Unassembled WGS sequence"/>
</dbReference>
<evidence type="ECO:0000313" key="1">
    <source>
        <dbReference type="EMBL" id="MDA6069657.1"/>
    </source>
</evidence>
<evidence type="ECO:0000313" key="2">
    <source>
        <dbReference type="Proteomes" id="UP001212170"/>
    </source>
</evidence>
<sequence length="262" mass="30609">MKQILLSFIFLSFISCIKQKKNDANIKTASKTEITSENKASKTEKTVLDTTKKIDLGYADKYEKLPRLAVDTITETEFNQLKSFASLEKVKTEKNGNFFYIQTEHTKHQFKKYKDYGGEESWSGYDLLGYYTNLKLFAITNSSTSESLGFGELFLLDDTNDYEYNIVSFGDRRVELPIPSVNNKYLVYYYNSAYESQNCDIGILKINDKKNPKTYLTETATYHSDEFKIEKIIWKTDHVFYIKGYKEVDRQKLYSYHKLAIK</sequence>